<proteinExistence type="predicted"/>
<sequence length="44" mass="5020">MSALAEPGKRMGVIIRPANGFLKQKRHRFVIICKDIPASIRLWT</sequence>
<dbReference type="Proteomes" id="UP000182312">
    <property type="component" value="Unassembled WGS sequence"/>
</dbReference>
<evidence type="ECO:0000313" key="1">
    <source>
        <dbReference type="EMBL" id="SFA47726.1"/>
    </source>
</evidence>
<dbReference type="EMBL" id="FOJO01000005">
    <property type="protein sequence ID" value="SFA47726.1"/>
    <property type="molecule type" value="Genomic_DNA"/>
</dbReference>
<organism evidence="1">
    <name type="scientific">Paracoccus halophilus</name>
    <dbReference type="NCBI Taxonomy" id="376733"/>
    <lineage>
        <taxon>Bacteria</taxon>
        <taxon>Pseudomonadati</taxon>
        <taxon>Pseudomonadota</taxon>
        <taxon>Alphaproteobacteria</taxon>
        <taxon>Rhodobacterales</taxon>
        <taxon>Paracoccaceae</taxon>
        <taxon>Paracoccus</taxon>
    </lineage>
</organism>
<dbReference type="RefSeq" id="WP_269429292.1">
    <property type="nucleotide sequence ID" value="NZ_FOJO01000005.1"/>
</dbReference>
<accession>A0A1I0T9M6</accession>
<protein>
    <submittedName>
        <fullName evidence="1">Uncharacterized protein</fullName>
    </submittedName>
</protein>
<reference evidence="1" key="1">
    <citation type="submission" date="2016-10" db="EMBL/GenBank/DDBJ databases">
        <authorList>
            <person name="de Groot N.N."/>
        </authorList>
    </citation>
    <scope>NUCLEOTIDE SEQUENCE [LARGE SCALE GENOMIC DNA]</scope>
    <source>
        <strain evidence="1">CGMCC 1.6117</strain>
    </source>
</reference>
<name>A0A1I0T9M6_9RHOB</name>
<dbReference type="AlphaFoldDB" id="A0A1I0T9M6"/>
<gene>
    <name evidence="1" type="ORF">SAMN04487972_105125</name>
</gene>